<evidence type="ECO:0000256" key="2">
    <source>
        <dbReference type="ARBA" id="ARBA00022695"/>
    </source>
</evidence>
<dbReference type="EMBL" id="LAZR01000580">
    <property type="protein sequence ID" value="KKN63740.1"/>
    <property type="molecule type" value="Genomic_DNA"/>
</dbReference>
<comment type="caution">
    <text evidence="4">The sequence shown here is derived from an EMBL/GenBank/DDBJ whole genome shotgun (WGS) entry which is preliminary data.</text>
</comment>
<dbReference type="Pfam" id="PF01467">
    <property type="entry name" value="CTP_transf_like"/>
    <property type="match status" value="1"/>
</dbReference>
<evidence type="ECO:0000256" key="1">
    <source>
        <dbReference type="ARBA" id="ARBA00022679"/>
    </source>
</evidence>
<name>A0A0F9S4G1_9ZZZZ</name>
<dbReference type="InterPro" id="IPR050385">
    <property type="entry name" value="Archaeal_FAD_synthase"/>
</dbReference>
<dbReference type="AlphaFoldDB" id="A0A0F9S4G1"/>
<protein>
    <recommendedName>
        <fullName evidence="3">Cytidyltransferase-like domain-containing protein</fullName>
    </recommendedName>
</protein>
<dbReference type="SUPFAM" id="SSF52374">
    <property type="entry name" value="Nucleotidylyl transferase"/>
    <property type="match status" value="1"/>
</dbReference>
<accession>A0A0F9S4G1</accession>
<reference evidence="4" key="1">
    <citation type="journal article" date="2015" name="Nature">
        <title>Complex archaea that bridge the gap between prokaryotes and eukaryotes.</title>
        <authorList>
            <person name="Spang A."/>
            <person name="Saw J.H."/>
            <person name="Jorgensen S.L."/>
            <person name="Zaremba-Niedzwiedzka K."/>
            <person name="Martijn J."/>
            <person name="Lind A.E."/>
            <person name="van Eijk R."/>
            <person name="Schleper C."/>
            <person name="Guy L."/>
            <person name="Ettema T.J."/>
        </authorList>
    </citation>
    <scope>NUCLEOTIDE SEQUENCE</scope>
</reference>
<organism evidence="4">
    <name type="scientific">marine sediment metagenome</name>
    <dbReference type="NCBI Taxonomy" id="412755"/>
    <lineage>
        <taxon>unclassified sequences</taxon>
        <taxon>metagenomes</taxon>
        <taxon>ecological metagenomes</taxon>
    </lineage>
</organism>
<feature type="domain" description="Cytidyltransferase-like" evidence="3">
    <location>
        <begin position="10"/>
        <end position="109"/>
    </location>
</feature>
<sequence>MPKFPVIVMVSGHFDPLHDGHLSYLKQAIAHGDAILCVVSSDAQLMMKKGNVNIPQRGRSNIVRLILEGMRVLNVVVVNQWDKETTLVAEALRVLKPAVFFRGGDKTIEDMPPEERQVCDELGIEIRHAVLEHDRHGARMVV</sequence>
<dbReference type="NCBIfam" id="TIGR00125">
    <property type="entry name" value="cyt_tran_rel"/>
    <property type="match status" value="1"/>
</dbReference>
<gene>
    <name evidence="4" type="ORF">LCGC14_0498440</name>
</gene>
<dbReference type="Gene3D" id="3.40.50.620">
    <property type="entry name" value="HUPs"/>
    <property type="match status" value="1"/>
</dbReference>
<dbReference type="GO" id="GO:0016779">
    <property type="term" value="F:nucleotidyltransferase activity"/>
    <property type="evidence" value="ECO:0007669"/>
    <property type="project" value="UniProtKB-KW"/>
</dbReference>
<evidence type="ECO:0000259" key="3">
    <source>
        <dbReference type="Pfam" id="PF01467"/>
    </source>
</evidence>
<evidence type="ECO:0000313" key="4">
    <source>
        <dbReference type="EMBL" id="KKN63740.1"/>
    </source>
</evidence>
<dbReference type="InterPro" id="IPR004821">
    <property type="entry name" value="Cyt_trans-like"/>
</dbReference>
<proteinExistence type="predicted"/>
<dbReference type="PANTHER" id="PTHR43793:SF1">
    <property type="entry name" value="FAD SYNTHASE"/>
    <property type="match status" value="1"/>
</dbReference>
<dbReference type="InterPro" id="IPR014729">
    <property type="entry name" value="Rossmann-like_a/b/a_fold"/>
</dbReference>
<dbReference type="PANTHER" id="PTHR43793">
    <property type="entry name" value="FAD SYNTHASE"/>
    <property type="match status" value="1"/>
</dbReference>
<keyword evidence="1" id="KW-0808">Transferase</keyword>
<keyword evidence="2" id="KW-0548">Nucleotidyltransferase</keyword>